<name>A0ABP9N8N7_9GAMM</name>
<dbReference type="InterPro" id="IPR001279">
    <property type="entry name" value="Metallo-B-lactamas"/>
</dbReference>
<accession>A0ABP9N8N7</accession>
<organism evidence="2 3">
    <name type="scientific">Orbus sasakiae</name>
    <dbReference type="NCBI Taxonomy" id="1078475"/>
    <lineage>
        <taxon>Bacteria</taxon>
        <taxon>Pseudomonadati</taxon>
        <taxon>Pseudomonadota</taxon>
        <taxon>Gammaproteobacteria</taxon>
        <taxon>Orbales</taxon>
        <taxon>Orbaceae</taxon>
        <taxon>Orbus</taxon>
    </lineage>
</organism>
<feature type="domain" description="Metallo-beta-lactamase" evidence="1">
    <location>
        <begin position="84"/>
        <end position="282"/>
    </location>
</feature>
<dbReference type="SUPFAM" id="SSF56281">
    <property type="entry name" value="Metallo-hydrolase/oxidoreductase"/>
    <property type="match status" value="1"/>
</dbReference>
<sequence length="325" mass="37893">MKMKNHYYDQRKAHHNAQGFQNIEPFSVSISDVKKWKRERRVNPPREGYTHFEQTWWQPANFNCLDDAIWWLGHASTLIQINQRTILTDPIFSKRASPVAFAGPKRYTPSACQIEDLPHIDVIAISHNHYDHLDHASIKKLIKRFPHVTVVVPLGLKNKLQRWGANEVIELDWWQSVDINGMLLTSMPARHWSRRGLFDTNRTLWCGWMIEFAKRCVYFVGDTSYTTQFKLIPQHFAHIDVALIPIGSYAPRWFMHNQHVDPAQALQLFNDIGCKRAMAIHWGTFELADEPLDEPPQLLQHLFAQYHVSPQDFSVLKIGQSILLD</sequence>
<evidence type="ECO:0000259" key="1">
    <source>
        <dbReference type="Pfam" id="PF12706"/>
    </source>
</evidence>
<dbReference type="Proteomes" id="UP001500171">
    <property type="component" value="Unassembled WGS sequence"/>
</dbReference>
<gene>
    <name evidence="2" type="ORF">GCM10023211_10650</name>
</gene>
<keyword evidence="3" id="KW-1185">Reference proteome</keyword>
<evidence type="ECO:0000313" key="3">
    <source>
        <dbReference type="Proteomes" id="UP001500171"/>
    </source>
</evidence>
<dbReference type="EMBL" id="BAABHY010000001">
    <property type="protein sequence ID" value="GAA5108395.1"/>
    <property type="molecule type" value="Genomic_DNA"/>
</dbReference>
<comment type="caution">
    <text evidence="2">The sequence shown here is derived from an EMBL/GenBank/DDBJ whole genome shotgun (WGS) entry which is preliminary data.</text>
</comment>
<proteinExistence type="predicted"/>
<dbReference type="PIRSF" id="PIRSF038896">
    <property type="entry name" value="NAPE-PLD"/>
    <property type="match status" value="1"/>
</dbReference>
<dbReference type="PANTHER" id="PTHR15032:SF4">
    <property type="entry name" value="N-ACYL-PHOSPHATIDYLETHANOLAMINE-HYDROLYZING PHOSPHOLIPASE D"/>
    <property type="match status" value="1"/>
</dbReference>
<dbReference type="InterPro" id="IPR024884">
    <property type="entry name" value="NAPE-PLD"/>
</dbReference>
<reference evidence="3" key="1">
    <citation type="journal article" date="2019" name="Int. J. Syst. Evol. Microbiol.">
        <title>The Global Catalogue of Microorganisms (GCM) 10K type strain sequencing project: providing services to taxonomists for standard genome sequencing and annotation.</title>
        <authorList>
            <consortium name="The Broad Institute Genomics Platform"/>
            <consortium name="The Broad Institute Genome Sequencing Center for Infectious Disease"/>
            <person name="Wu L."/>
            <person name="Ma J."/>
        </authorList>
    </citation>
    <scope>NUCLEOTIDE SEQUENCE [LARGE SCALE GENOMIC DNA]</scope>
    <source>
        <strain evidence="3">JCM 18050</strain>
    </source>
</reference>
<dbReference type="Gene3D" id="3.60.15.10">
    <property type="entry name" value="Ribonuclease Z/Hydroxyacylglutathione hydrolase-like"/>
    <property type="match status" value="1"/>
</dbReference>
<dbReference type="Pfam" id="PF12706">
    <property type="entry name" value="Lactamase_B_2"/>
    <property type="match status" value="1"/>
</dbReference>
<protein>
    <submittedName>
        <fullName evidence="2">MBL fold metallo-hydrolase</fullName>
    </submittedName>
</protein>
<dbReference type="PANTHER" id="PTHR15032">
    <property type="entry name" value="N-ACYL-PHOSPHATIDYLETHANOLAMINE-HYDROLYZING PHOSPHOLIPASE D"/>
    <property type="match status" value="1"/>
</dbReference>
<dbReference type="InterPro" id="IPR036866">
    <property type="entry name" value="RibonucZ/Hydroxyglut_hydro"/>
</dbReference>
<evidence type="ECO:0000313" key="2">
    <source>
        <dbReference type="EMBL" id="GAA5108395.1"/>
    </source>
</evidence>